<proteinExistence type="predicted"/>
<protein>
    <submittedName>
        <fullName evidence="3">Streptomycin biosynthesis protein StrI</fullName>
    </submittedName>
</protein>
<dbReference type="InterPro" id="IPR051450">
    <property type="entry name" value="Gfo/Idh/MocA_Oxidoreductases"/>
</dbReference>
<evidence type="ECO:0000256" key="1">
    <source>
        <dbReference type="SAM" id="MobiDB-lite"/>
    </source>
</evidence>
<dbReference type="AlphaFoldDB" id="A0A9P4QNQ0"/>
<organism evidence="3 4">
    <name type="scientific">Polyplosphaeria fusca</name>
    <dbReference type="NCBI Taxonomy" id="682080"/>
    <lineage>
        <taxon>Eukaryota</taxon>
        <taxon>Fungi</taxon>
        <taxon>Dikarya</taxon>
        <taxon>Ascomycota</taxon>
        <taxon>Pezizomycotina</taxon>
        <taxon>Dothideomycetes</taxon>
        <taxon>Pleosporomycetidae</taxon>
        <taxon>Pleosporales</taxon>
        <taxon>Tetraplosphaeriaceae</taxon>
        <taxon>Polyplosphaeria</taxon>
    </lineage>
</organism>
<feature type="domain" description="Gfo/Idh/MocA-like oxidoreductase N-terminal" evidence="2">
    <location>
        <begin position="50"/>
        <end position="183"/>
    </location>
</feature>
<gene>
    <name evidence="3" type="ORF">EJ04DRAFT_515015</name>
</gene>
<comment type="caution">
    <text evidence="3">The sequence shown here is derived from an EMBL/GenBank/DDBJ whole genome shotgun (WGS) entry which is preliminary data.</text>
</comment>
<accession>A0A9P4QNQ0</accession>
<dbReference type="OrthoDB" id="2129491at2759"/>
<reference evidence="3" key="1">
    <citation type="journal article" date="2020" name="Stud. Mycol.">
        <title>101 Dothideomycetes genomes: a test case for predicting lifestyles and emergence of pathogens.</title>
        <authorList>
            <person name="Haridas S."/>
            <person name="Albert R."/>
            <person name="Binder M."/>
            <person name="Bloem J."/>
            <person name="Labutti K."/>
            <person name="Salamov A."/>
            <person name="Andreopoulos B."/>
            <person name="Baker S."/>
            <person name="Barry K."/>
            <person name="Bills G."/>
            <person name="Bluhm B."/>
            <person name="Cannon C."/>
            <person name="Castanera R."/>
            <person name="Culley D."/>
            <person name="Daum C."/>
            <person name="Ezra D."/>
            <person name="Gonzalez J."/>
            <person name="Henrissat B."/>
            <person name="Kuo A."/>
            <person name="Liang C."/>
            <person name="Lipzen A."/>
            <person name="Lutzoni F."/>
            <person name="Magnuson J."/>
            <person name="Mondo S."/>
            <person name="Nolan M."/>
            <person name="Ohm R."/>
            <person name="Pangilinan J."/>
            <person name="Park H.-J."/>
            <person name="Ramirez L."/>
            <person name="Alfaro M."/>
            <person name="Sun H."/>
            <person name="Tritt A."/>
            <person name="Yoshinaga Y."/>
            <person name="Zwiers L.-H."/>
            <person name="Turgeon B."/>
            <person name="Goodwin S."/>
            <person name="Spatafora J."/>
            <person name="Crous P."/>
            <person name="Grigoriev I."/>
        </authorList>
    </citation>
    <scope>NUCLEOTIDE SEQUENCE</scope>
    <source>
        <strain evidence="3">CBS 125425</strain>
    </source>
</reference>
<feature type="compositionally biased region" description="Polar residues" evidence="1">
    <location>
        <begin position="16"/>
        <end position="27"/>
    </location>
</feature>
<evidence type="ECO:0000313" key="4">
    <source>
        <dbReference type="Proteomes" id="UP000799444"/>
    </source>
</evidence>
<dbReference type="Pfam" id="PF01408">
    <property type="entry name" value="GFO_IDH_MocA"/>
    <property type="match status" value="1"/>
</dbReference>
<dbReference type="EMBL" id="ML996209">
    <property type="protein sequence ID" value="KAF2730817.1"/>
    <property type="molecule type" value="Genomic_DNA"/>
</dbReference>
<dbReference type="SUPFAM" id="SSF51735">
    <property type="entry name" value="NAD(P)-binding Rossmann-fold domains"/>
    <property type="match status" value="1"/>
</dbReference>
<sequence>MRNFFKRRSVADGTAASATVDGQQPQPATLEEQDEFFKAPGKQDFKNPPRVLVIGAGSRGNAYARSTVASTNAIIAAVAEPIPYKRGEFGKKFIWGEGQAQPEQEFENWKDWVKFEETRRKRQAAGETVEKGIDAVFVCVLDEMHEEVVCGIAHLQVHLCVEKPLSTSLKSCMNIYGALKDAQSATGPSDGNAKRQPIFGICHVLRYSPHNMLLRHLVLDKEVIGDVLSIEHVEPVGWWHFSHSYVRGNWRKESTTAPSLLTKSCHDIDFLMWMLCSPPDGSKEPHLPSYVTSTGSRKFFRNERKPKAAGAATNCLSCSYEQDCDYSAKKIYLEKQLKFGNANWPVKIVNPEIEDCYKTSGLDGASKMLLNNLSEDYNEETPVHEIEARPWFGRCVWESDNDVCDDQCVTITWDDDPLTRDENGKAELKQRGAKTAQFHMIAFTENICERRGRIYGSKGEIEYDSKTIKVHNFGTGYTKVHKPHLATGGHGGGDDGLARQFLMAVDAVERQEMSAPEAQREFLGCDLEEAFRSHALVFAAEEARTKRSVVEWKAWWRDQVEQQLHQR</sequence>
<dbReference type="Proteomes" id="UP000799444">
    <property type="component" value="Unassembled WGS sequence"/>
</dbReference>
<dbReference type="SUPFAM" id="SSF55347">
    <property type="entry name" value="Glyceraldehyde-3-phosphate dehydrogenase-like, C-terminal domain"/>
    <property type="match status" value="1"/>
</dbReference>
<name>A0A9P4QNQ0_9PLEO</name>
<keyword evidence="4" id="KW-1185">Reference proteome</keyword>
<dbReference type="Gene3D" id="3.40.50.720">
    <property type="entry name" value="NAD(P)-binding Rossmann-like Domain"/>
    <property type="match status" value="1"/>
</dbReference>
<dbReference type="PANTHER" id="PTHR43377">
    <property type="entry name" value="BILIVERDIN REDUCTASE A"/>
    <property type="match status" value="1"/>
</dbReference>
<feature type="region of interest" description="Disordered" evidence="1">
    <location>
        <begin position="1"/>
        <end position="29"/>
    </location>
</feature>
<dbReference type="InterPro" id="IPR000683">
    <property type="entry name" value="Gfo/Idh/MocA-like_OxRdtase_N"/>
</dbReference>
<dbReference type="PANTHER" id="PTHR43377:SF12">
    <property type="entry name" value="BINDING ROSSMANN FOLD OXIDOREDUCTASE, PUTATIVE (AFU_ORTHOLOGUE AFUA_3G11840)-RELATED"/>
    <property type="match status" value="1"/>
</dbReference>
<evidence type="ECO:0000259" key="2">
    <source>
        <dbReference type="Pfam" id="PF01408"/>
    </source>
</evidence>
<dbReference type="GO" id="GO:0000166">
    <property type="term" value="F:nucleotide binding"/>
    <property type="evidence" value="ECO:0007669"/>
    <property type="project" value="InterPro"/>
</dbReference>
<dbReference type="InterPro" id="IPR036291">
    <property type="entry name" value="NAD(P)-bd_dom_sf"/>
</dbReference>
<evidence type="ECO:0000313" key="3">
    <source>
        <dbReference type="EMBL" id="KAF2730817.1"/>
    </source>
</evidence>
<dbReference type="Gene3D" id="3.30.360.10">
    <property type="entry name" value="Dihydrodipicolinate Reductase, domain 2"/>
    <property type="match status" value="2"/>
</dbReference>